<dbReference type="OrthoDB" id="106944at2"/>
<dbReference type="EMBL" id="CP002484">
    <property type="protein sequence ID" value="ADW71458.1"/>
    <property type="molecule type" value="Genomic_DNA"/>
</dbReference>
<proteinExistence type="predicted"/>
<dbReference type="Pfam" id="PF04796">
    <property type="entry name" value="RepA_C"/>
    <property type="match status" value="1"/>
</dbReference>
<gene>
    <name evidence="1" type="ordered locus">AciX9_4517</name>
</gene>
<geneLocation type="plasmid" evidence="1 2">
    <name>pACIX904</name>
</geneLocation>
<dbReference type="Proteomes" id="UP000000343">
    <property type="component" value="Plasmid pACIX904"/>
</dbReference>
<dbReference type="eggNOG" id="ENOG50316EB">
    <property type="taxonomic scope" value="Bacteria"/>
</dbReference>
<organism evidence="2">
    <name type="scientific">Granulicella tundricola (strain ATCC BAA-1859 / DSM 23138 / MP5ACTX9)</name>
    <dbReference type="NCBI Taxonomy" id="1198114"/>
    <lineage>
        <taxon>Bacteria</taxon>
        <taxon>Pseudomonadati</taxon>
        <taxon>Acidobacteriota</taxon>
        <taxon>Terriglobia</taxon>
        <taxon>Terriglobales</taxon>
        <taxon>Acidobacteriaceae</taxon>
        <taxon>Granulicella</taxon>
    </lineage>
</organism>
<protein>
    <submittedName>
        <fullName evidence="1">Plasmid encoded RepA protein</fullName>
    </submittedName>
</protein>
<evidence type="ECO:0000313" key="1">
    <source>
        <dbReference type="EMBL" id="ADW71458.1"/>
    </source>
</evidence>
<accession>E8X7M4</accession>
<keyword evidence="1" id="KW-0614">Plasmid</keyword>
<dbReference type="HOGENOM" id="CLU_051492_1_0_0"/>
<dbReference type="KEGG" id="acm:AciX9_4517"/>
<name>E8X7M4_GRATM</name>
<evidence type="ECO:0000313" key="2">
    <source>
        <dbReference type="Proteomes" id="UP000000343"/>
    </source>
</evidence>
<dbReference type="PaxDb" id="1198114-AciX9_4517"/>
<dbReference type="InterPro" id="IPR006881">
    <property type="entry name" value="RepA_C"/>
</dbReference>
<sequence>MPRKDPDASKSSFFLDKLLDAAVDIKQNPEAAERVYMARHLVQCTLPHSDPGNVNIWRRRNGNVTLSIRPHIGKDDKALYPYGSIPRLLLFWMVTEATRTKSRRITLGDSLPDFMREIGLNPRNGSGERSDVARLKEQMTRLFTAQINVEQAEEAHEMNVYMPVTSKTEFWWAFKTSADRSLWDSWIELGEDFFKMVTASPVPVDMRALRALKRSPLALDLYAWLTYTVFAANKNKANRIVPWKGLHDQMGGEYARTRDFRSKTLEAIKKIKLVYPALVIESTDEYLIVHPAKTAIESKE</sequence>
<reference evidence="2" key="1">
    <citation type="submission" date="2011-01" db="EMBL/GenBank/DDBJ databases">
        <title>Complete sequence of plasmid4 of Acidobacterium sp. MP5ACTX9.</title>
        <authorList>
            <consortium name="US DOE Joint Genome Institute"/>
            <person name="Lucas S."/>
            <person name="Copeland A."/>
            <person name="Lapidus A."/>
            <person name="Cheng J.-F."/>
            <person name="Goodwin L."/>
            <person name="Pitluck S."/>
            <person name="Teshima H."/>
            <person name="Detter J.C."/>
            <person name="Han C."/>
            <person name="Tapia R."/>
            <person name="Land M."/>
            <person name="Hauser L."/>
            <person name="Kyrpides N."/>
            <person name="Ivanova N."/>
            <person name="Ovchinnikova G."/>
            <person name="Pagani I."/>
            <person name="Rawat S.R."/>
            <person name="Mannisto M."/>
            <person name="Haggblom M.M."/>
            <person name="Woyke T."/>
        </authorList>
    </citation>
    <scope>NUCLEOTIDE SEQUENCE [LARGE SCALE GENOMIC DNA]</scope>
    <source>
        <strain evidence="2">MP5ACTX9</strain>
        <plasmid evidence="2">Plasmid pACIX904</plasmid>
    </source>
</reference>
<keyword evidence="2" id="KW-1185">Reference proteome</keyword>
<dbReference type="AlphaFoldDB" id="E8X7M4"/>
<dbReference type="RefSeq" id="WP_013573177.1">
    <property type="nucleotide sequence ID" value="NC_015059.1"/>
</dbReference>